<accession>A0A6L5HMX2</accession>
<proteinExistence type="predicted"/>
<name>A0A6L5HMX2_9PSED</name>
<evidence type="ECO:0000313" key="2">
    <source>
        <dbReference type="Proteomes" id="UP000478064"/>
    </source>
</evidence>
<dbReference type="AlphaFoldDB" id="A0A6L5HMX2"/>
<comment type="caution">
    <text evidence="1">The sequence shown here is derived from an EMBL/GenBank/DDBJ whole genome shotgun (WGS) entry which is preliminary data.</text>
</comment>
<protein>
    <submittedName>
        <fullName evidence="1">Uncharacterized protein</fullName>
    </submittedName>
</protein>
<organism evidence="1 2">
    <name type="scientific">Pseudomonas helleri</name>
    <dbReference type="NCBI Taxonomy" id="1608996"/>
    <lineage>
        <taxon>Bacteria</taxon>
        <taxon>Pseudomonadati</taxon>
        <taxon>Pseudomonadota</taxon>
        <taxon>Gammaproteobacteria</taxon>
        <taxon>Pseudomonadales</taxon>
        <taxon>Pseudomonadaceae</taxon>
        <taxon>Pseudomonas</taxon>
    </lineage>
</organism>
<evidence type="ECO:0000313" key="1">
    <source>
        <dbReference type="EMBL" id="MQU04428.1"/>
    </source>
</evidence>
<reference evidence="1 2" key="1">
    <citation type="submission" date="2019-10" db="EMBL/GenBank/DDBJ databases">
        <title>Evaluation of single-gene subtyping targets for Pseudomonas.</title>
        <authorList>
            <person name="Reichler S.J."/>
            <person name="Orsi R.H."/>
            <person name="Wiedmann M."/>
            <person name="Martin N.H."/>
            <person name="Murphy S.I."/>
        </authorList>
    </citation>
    <scope>NUCLEOTIDE SEQUENCE [LARGE SCALE GENOMIC DNA]</scope>
    <source>
        <strain evidence="1 2">FSL R10-1637</strain>
    </source>
</reference>
<gene>
    <name evidence="1" type="ORF">GHO27_01875</name>
</gene>
<sequence length="50" mass="5884">MTKTNEQIENEIQEDYPFLRSMLAEGLLIEEFEVSEETEKLGYPADLIIY</sequence>
<dbReference type="EMBL" id="WIVU01000002">
    <property type="protein sequence ID" value="MQU04428.1"/>
    <property type="molecule type" value="Genomic_DNA"/>
</dbReference>
<dbReference type="RefSeq" id="WP_153372316.1">
    <property type="nucleotide sequence ID" value="NZ_WIVU01000002.1"/>
</dbReference>
<dbReference type="Proteomes" id="UP000478064">
    <property type="component" value="Unassembled WGS sequence"/>
</dbReference>